<dbReference type="AlphaFoldDB" id="A0A7I4DXT4"/>
<evidence type="ECO:0000313" key="2">
    <source>
        <dbReference type="Proteomes" id="UP000006727"/>
    </source>
</evidence>
<dbReference type="Gramene" id="Pp3c6_1590V3.3">
    <property type="protein sequence ID" value="Pp3c6_1590V3.3"/>
    <property type="gene ID" value="Pp3c6_1590"/>
</dbReference>
<evidence type="ECO:0000313" key="1">
    <source>
        <dbReference type="EnsemblPlants" id="Pp3c6_1590V3.2"/>
    </source>
</evidence>
<dbReference type="Gramene" id="Pp3c6_1590V3.2">
    <property type="protein sequence ID" value="Pp3c6_1590V3.2"/>
    <property type="gene ID" value="Pp3c6_1590"/>
</dbReference>
<dbReference type="EnsemblPlants" id="Pp3c6_1590V3.3">
    <property type="protein sequence ID" value="Pp3c6_1590V3.3"/>
    <property type="gene ID" value="Pp3c6_1590"/>
</dbReference>
<dbReference type="Proteomes" id="UP000006727">
    <property type="component" value="Chromosome 6"/>
</dbReference>
<dbReference type="EMBL" id="ABEU02000006">
    <property type="status" value="NOT_ANNOTATED_CDS"/>
    <property type="molecule type" value="Genomic_DNA"/>
</dbReference>
<reference evidence="1 2" key="2">
    <citation type="journal article" date="2018" name="Plant J.">
        <title>The Physcomitrella patens chromosome-scale assembly reveals moss genome structure and evolution.</title>
        <authorList>
            <person name="Lang D."/>
            <person name="Ullrich K.K."/>
            <person name="Murat F."/>
            <person name="Fuchs J."/>
            <person name="Jenkins J."/>
            <person name="Haas F.B."/>
            <person name="Piednoel M."/>
            <person name="Gundlach H."/>
            <person name="Van Bel M."/>
            <person name="Meyberg R."/>
            <person name="Vives C."/>
            <person name="Morata J."/>
            <person name="Symeonidi A."/>
            <person name="Hiss M."/>
            <person name="Muchero W."/>
            <person name="Kamisugi Y."/>
            <person name="Saleh O."/>
            <person name="Blanc G."/>
            <person name="Decker E.L."/>
            <person name="van Gessel N."/>
            <person name="Grimwood J."/>
            <person name="Hayes R.D."/>
            <person name="Graham S.W."/>
            <person name="Gunter L.E."/>
            <person name="McDaniel S.F."/>
            <person name="Hoernstein S.N.W."/>
            <person name="Larsson A."/>
            <person name="Li F.W."/>
            <person name="Perroud P.F."/>
            <person name="Phillips J."/>
            <person name="Ranjan P."/>
            <person name="Rokshar D.S."/>
            <person name="Rothfels C.J."/>
            <person name="Schneider L."/>
            <person name="Shu S."/>
            <person name="Stevenson D.W."/>
            <person name="Thummler F."/>
            <person name="Tillich M."/>
            <person name="Villarreal Aguilar J.C."/>
            <person name="Widiez T."/>
            <person name="Wong G.K."/>
            <person name="Wymore A."/>
            <person name="Zhang Y."/>
            <person name="Zimmer A.D."/>
            <person name="Quatrano R.S."/>
            <person name="Mayer K.F.X."/>
            <person name="Goodstein D."/>
            <person name="Casacuberta J.M."/>
            <person name="Vandepoele K."/>
            <person name="Reski R."/>
            <person name="Cuming A.C."/>
            <person name="Tuskan G.A."/>
            <person name="Maumus F."/>
            <person name="Salse J."/>
            <person name="Schmutz J."/>
            <person name="Rensing S.A."/>
        </authorList>
    </citation>
    <scope>NUCLEOTIDE SEQUENCE [LARGE SCALE GENOMIC DNA]</scope>
    <source>
        <strain evidence="1 2">cv. Gransden 2004</strain>
    </source>
</reference>
<proteinExistence type="predicted"/>
<sequence>MPKARVRCGGCSGSVTLKQLISLHRTVACFVYGHSSTHFNCAHKLIDASCDRSAVDDKMAEWRTFR</sequence>
<protein>
    <submittedName>
        <fullName evidence="1">Uncharacterized protein</fullName>
    </submittedName>
</protein>
<dbReference type="EnsemblPlants" id="Pp3c6_1590V3.2">
    <property type="protein sequence ID" value="Pp3c6_1590V3.2"/>
    <property type="gene ID" value="Pp3c6_1590"/>
</dbReference>
<keyword evidence="2" id="KW-1185">Reference proteome</keyword>
<reference evidence="1" key="3">
    <citation type="submission" date="2020-12" db="UniProtKB">
        <authorList>
            <consortium name="EnsemblPlants"/>
        </authorList>
    </citation>
    <scope>IDENTIFICATION</scope>
</reference>
<organism evidence="1 2">
    <name type="scientific">Physcomitrium patens</name>
    <name type="common">Spreading-leaved earth moss</name>
    <name type="synonym">Physcomitrella patens</name>
    <dbReference type="NCBI Taxonomy" id="3218"/>
    <lineage>
        <taxon>Eukaryota</taxon>
        <taxon>Viridiplantae</taxon>
        <taxon>Streptophyta</taxon>
        <taxon>Embryophyta</taxon>
        <taxon>Bryophyta</taxon>
        <taxon>Bryophytina</taxon>
        <taxon>Bryopsida</taxon>
        <taxon>Funariidae</taxon>
        <taxon>Funariales</taxon>
        <taxon>Funariaceae</taxon>
        <taxon>Physcomitrium</taxon>
    </lineage>
</organism>
<accession>A0A7I4DXT4</accession>
<reference evidence="1 2" key="1">
    <citation type="journal article" date="2008" name="Science">
        <title>The Physcomitrella genome reveals evolutionary insights into the conquest of land by plants.</title>
        <authorList>
            <person name="Rensing S."/>
            <person name="Lang D."/>
            <person name="Zimmer A."/>
            <person name="Terry A."/>
            <person name="Salamov A."/>
            <person name="Shapiro H."/>
            <person name="Nishiyama T."/>
            <person name="Perroud P.-F."/>
            <person name="Lindquist E."/>
            <person name="Kamisugi Y."/>
            <person name="Tanahashi T."/>
            <person name="Sakakibara K."/>
            <person name="Fujita T."/>
            <person name="Oishi K."/>
            <person name="Shin-I T."/>
            <person name="Kuroki Y."/>
            <person name="Toyoda A."/>
            <person name="Suzuki Y."/>
            <person name="Hashimoto A."/>
            <person name="Yamaguchi K."/>
            <person name="Sugano A."/>
            <person name="Kohara Y."/>
            <person name="Fujiyama A."/>
            <person name="Anterola A."/>
            <person name="Aoki S."/>
            <person name="Ashton N."/>
            <person name="Barbazuk W.B."/>
            <person name="Barker E."/>
            <person name="Bennetzen J."/>
            <person name="Bezanilla M."/>
            <person name="Blankenship R."/>
            <person name="Cho S.H."/>
            <person name="Dutcher S."/>
            <person name="Estelle M."/>
            <person name="Fawcett J.A."/>
            <person name="Gundlach H."/>
            <person name="Hanada K."/>
            <person name="Heyl A."/>
            <person name="Hicks K.A."/>
            <person name="Hugh J."/>
            <person name="Lohr M."/>
            <person name="Mayer K."/>
            <person name="Melkozernov A."/>
            <person name="Murata T."/>
            <person name="Nelson D."/>
            <person name="Pils B."/>
            <person name="Prigge M."/>
            <person name="Reiss B."/>
            <person name="Renner T."/>
            <person name="Rombauts S."/>
            <person name="Rushton P."/>
            <person name="Sanderfoot A."/>
            <person name="Schween G."/>
            <person name="Shiu S.-H."/>
            <person name="Stueber K."/>
            <person name="Theodoulou F.L."/>
            <person name="Tu H."/>
            <person name="Van de Peer Y."/>
            <person name="Verrier P.J."/>
            <person name="Waters E."/>
            <person name="Wood A."/>
            <person name="Yang L."/>
            <person name="Cove D."/>
            <person name="Cuming A."/>
            <person name="Hasebe M."/>
            <person name="Lucas S."/>
            <person name="Mishler D.B."/>
            <person name="Reski R."/>
            <person name="Grigoriev I."/>
            <person name="Quatrano R.S."/>
            <person name="Boore J.L."/>
        </authorList>
    </citation>
    <scope>NUCLEOTIDE SEQUENCE [LARGE SCALE GENOMIC DNA]</scope>
    <source>
        <strain evidence="1 2">cv. Gransden 2004</strain>
    </source>
</reference>
<name>A0A7I4DXT4_PHYPA</name>